<reference evidence="1 2" key="1">
    <citation type="submission" date="2015-08" db="EMBL/GenBank/DDBJ databases">
        <authorList>
            <person name="Babu N.S."/>
            <person name="Beckwith C.J."/>
            <person name="Beseler K.G."/>
            <person name="Brison A."/>
            <person name="Carone J.V."/>
            <person name="Caskin T.P."/>
            <person name="Diamond M."/>
            <person name="Durham M.E."/>
            <person name="Foxe J.M."/>
            <person name="Go M."/>
            <person name="Henderson B.A."/>
            <person name="Jones I.B."/>
            <person name="McGettigan J.A."/>
            <person name="Micheletti S.J."/>
            <person name="Nasrallah M.E."/>
            <person name="Ortiz D."/>
            <person name="Piller C.R."/>
            <person name="Privatt S.R."/>
            <person name="Schneider S.L."/>
            <person name="Sharp S."/>
            <person name="Smith T.C."/>
            <person name="Stanton J.D."/>
            <person name="Ullery H.E."/>
            <person name="Wilson R.J."/>
            <person name="Serrano M.G."/>
            <person name="Buck G."/>
            <person name="Lee V."/>
            <person name="Wang Y."/>
            <person name="Carvalho R."/>
            <person name="Voegtly L."/>
            <person name="Shi R."/>
            <person name="Duckworth R."/>
            <person name="Johnson A."/>
            <person name="Loviza R."/>
            <person name="Walstead R."/>
            <person name="Shah Z."/>
            <person name="Kiflezghi M."/>
            <person name="Wade K."/>
            <person name="Ball S.L."/>
            <person name="Bradley K.W."/>
            <person name="Asai D.J."/>
            <person name="Bowman C.A."/>
            <person name="Russell D.A."/>
            <person name="Pope W.H."/>
            <person name="Jacobs-Sera D."/>
            <person name="Hendrix R.W."/>
            <person name="Hatfull G.F."/>
        </authorList>
    </citation>
    <scope>NUCLEOTIDE SEQUENCE [LARGE SCALE GENOMIC DNA]</scope>
    <source>
        <strain evidence="1 2">DSM 27648</strain>
    </source>
</reference>
<organism evidence="1 2">
    <name type="scientific">Labilithrix luteola</name>
    <dbReference type="NCBI Taxonomy" id="1391654"/>
    <lineage>
        <taxon>Bacteria</taxon>
        <taxon>Pseudomonadati</taxon>
        <taxon>Myxococcota</taxon>
        <taxon>Polyangia</taxon>
        <taxon>Polyangiales</taxon>
        <taxon>Labilitrichaceae</taxon>
        <taxon>Labilithrix</taxon>
    </lineage>
</organism>
<dbReference type="AlphaFoldDB" id="A0A0K1Q7D5"/>
<name>A0A0K1Q7D5_9BACT</name>
<dbReference type="EMBL" id="CP012333">
    <property type="protein sequence ID" value="AKV01658.1"/>
    <property type="molecule type" value="Genomic_DNA"/>
</dbReference>
<gene>
    <name evidence="1" type="ORF">AKJ09_08321</name>
</gene>
<dbReference type="STRING" id="1391654.AKJ09_08321"/>
<keyword evidence="2" id="KW-1185">Reference proteome</keyword>
<dbReference type="RefSeq" id="WP_205633916.1">
    <property type="nucleotide sequence ID" value="NZ_CP012333.1"/>
</dbReference>
<evidence type="ECO:0000313" key="1">
    <source>
        <dbReference type="EMBL" id="AKV01658.1"/>
    </source>
</evidence>
<dbReference type="Proteomes" id="UP000064967">
    <property type="component" value="Chromosome"/>
</dbReference>
<accession>A0A0K1Q7D5</accession>
<dbReference type="KEGG" id="llu:AKJ09_08321"/>
<evidence type="ECO:0000313" key="2">
    <source>
        <dbReference type="Proteomes" id="UP000064967"/>
    </source>
</evidence>
<proteinExistence type="predicted"/>
<protein>
    <submittedName>
        <fullName evidence="1">Uncharacterized protein</fullName>
    </submittedName>
</protein>
<sequence length="145" mass="16217">MTDFFDMRRIATIRLNLSERLAVMTSDYADAVHLALFGDINAIKRDQKRASYRLDLCEVRALSTALERGDATSIRAAWGEVFVLSRPATTGLLLLFVTCGKIERAAYLTQKKCKRLLRALDRARASASDSSLLSESIERLRSTST</sequence>